<dbReference type="GO" id="GO:0004844">
    <property type="term" value="F:uracil DNA N-glycosylase activity"/>
    <property type="evidence" value="ECO:0007669"/>
    <property type="project" value="UniProtKB-EC"/>
</dbReference>
<comment type="similarity">
    <text evidence="2">Belongs to the uracil-DNA glycosylase (UDG) superfamily. Type 4 (UDGa) family.</text>
</comment>
<keyword evidence="8" id="KW-0378">Hydrolase</keyword>
<evidence type="ECO:0000256" key="8">
    <source>
        <dbReference type="ARBA" id="ARBA00022801"/>
    </source>
</evidence>
<dbReference type="InterPro" id="IPR036895">
    <property type="entry name" value="Uracil-DNA_glycosylase-like_sf"/>
</dbReference>
<keyword evidence="6" id="KW-0479">Metal-binding</keyword>
<evidence type="ECO:0000259" key="12">
    <source>
        <dbReference type="SMART" id="SM00986"/>
    </source>
</evidence>
<dbReference type="GO" id="GO:0051539">
    <property type="term" value="F:4 iron, 4 sulfur cluster binding"/>
    <property type="evidence" value="ECO:0007669"/>
    <property type="project" value="UniProtKB-KW"/>
</dbReference>
<name>A0A7C2E287_9THEO</name>
<organism evidence="13">
    <name type="scientific">Ammonifex degensii</name>
    <dbReference type="NCBI Taxonomy" id="42838"/>
    <lineage>
        <taxon>Bacteria</taxon>
        <taxon>Bacillati</taxon>
        <taxon>Bacillota</taxon>
        <taxon>Clostridia</taxon>
        <taxon>Thermoanaerobacterales</taxon>
        <taxon>Thermoanaerobacteraceae</taxon>
        <taxon>Ammonifex</taxon>
    </lineage>
</organism>
<dbReference type="EC" id="3.2.2.27" evidence="3"/>
<comment type="caution">
    <text evidence="13">The sequence shown here is derived from an EMBL/GenBank/DDBJ whole genome shotgun (WGS) entry which is preliminary data.</text>
</comment>
<dbReference type="GO" id="GO:0006281">
    <property type="term" value="P:DNA repair"/>
    <property type="evidence" value="ECO:0007669"/>
    <property type="project" value="UniProtKB-KW"/>
</dbReference>
<keyword evidence="11" id="KW-0234">DNA repair</keyword>
<dbReference type="SUPFAM" id="SSF52141">
    <property type="entry name" value="Uracil-DNA glycosylase-like"/>
    <property type="match status" value="1"/>
</dbReference>
<comment type="catalytic activity">
    <reaction evidence="1">
        <text>Hydrolyzes single-stranded DNA or mismatched double-stranded DNA and polynucleotides, releasing free uracil.</text>
        <dbReference type="EC" id="3.2.2.27"/>
    </reaction>
</comment>
<dbReference type="Gene3D" id="3.40.470.10">
    <property type="entry name" value="Uracil-DNA glycosylase-like domain"/>
    <property type="match status" value="1"/>
</dbReference>
<evidence type="ECO:0000256" key="7">
    <source>
        <dbReference type="ARBA" id="ARBA00022763"/>
    </source>
</evidence>
<dbReference type="NCBIfam" id="TIGR00758">
    <property type="entry name" value="UDG_fam4"/>
    <property type="match status" value="1"/>
</dbReference>
<proteinExistence type="inferred from homology"/>
<dbReference type="InterPro" id="IPR005122">
    <property type="entry name" value="Uracil-DNA_glycosylase-like"/>
</dbReference>
<evidence type="ECO:0000256" key="1">
    <source>
        <dbReference type="ARBA" id="ARBA00001400"/>
    </source>
</evidence>
<keyword evidence="7" id="KW-0227">DNA damage</keyword>
<evidence type="ECO:0000256" key="10">
    <source>
        <dbReference type="ARBA" id="ARBA00023014"/>
    </source>
</evidence>
<dbReference type="Pfam" id="PF03167">
    <property type="entry name" value="UDG"/>
    <property type="match status" value="1"/>
</dbReference>
<evidence type="ECO:0000256" key="11">
    <source>
        <dbReference type="ARBA" id="ARBA00023204"/>
    </source>
</evidence>
<dbReference type="EMBL" id="DSMU01000158">
    <property type="protein sequence ID" value="HEL65526.1"/>
    <property type="molecule type" value="Genomic_DNA"/>
</dbReference>
<feature type="domain" description="Uracil-DNA glycosylase-like" evidence="12">
    <location>
        <begin position="46"/>
        <end position="193"/>
    </location>
</feature>
<dbReference type="SMART" id="SM00987">
    <property type="entry name" value="UreE_C"/>
    <property type="match status" value="1"/>
</dbReference>
<dbReference type="PANTHER" id="PTHR33693">
    <property type="entry name" value="TYPE-5 URACIL-DNA GLYCOSYLASE"/>
    <property type="match status" value="1"/>
</dbReference>
<sequence length="205" mass="22573">MGKGTKGGLQLTFEDLAAPQTLDELKNSITDCQKCNLAANRTNVVFGEGNPFALLMFIGEGPGADEDRLGRPFVGAAGQLLDRILAACGITREEVYIANIVKCRPPGNRVPLREEAEACLPFLRQQIELIRPQVIVLLGSTALQYLIGSEAKITRMRGQWFGPLYGARVMATYHPAALLRDPGKKRPVWEDFQQVRDAYFALKNG</sequence>
<keyword evidence="9" id="KW-0408">Iron</keyword>
<dbReference type="InterPro" id="IPR051536">
    <property type="entry name" value="UDG_Type-4/5"/>
</dbReference>
<dbReference type="InterPro" id="IPR005273">
    <property type="entry name" value="Ura-DNA_glyco_family4"/>
</dbReference>
<reference evidence="13" key="1">
    <citation type="journal article" date="2020" name="mSystems">
        <title>Genome- and Community-Level Interaction Insights into Carbon Utilization and Element Cycling Functions of Hydrothermarchaeota in Hydrothermal Sediment.</title>
        <authorList>
            <person name="Zhou Z."/>
            <person name="Liu Y."/>
            <person name="Xu W."/>
            <person name="Pan J."/>
            <person name="Luo Z.H."/>
            <person name="Li M."/>
        </authorList>
    </citation>
    <scope>NUCLEOTIDE SEQUENCE [LARGE SCALE GENOMIC DNA]</scope>
    <source>
        <strain evidence="13">SpSt-300</strain>
    </source>
</reference>
<dbReference type="CDD" id="cd10030">
    <property type="entry name" value="UDG-F4_TTUDGA_SPO1dp_like"/>
    <property type="match status" value="1"/>
</dbReference>
<dbReference type="GO" id="GO:0046872">
    <property type="term" value="F:metal ion binding"/>
    <property type="evidence" value="ECO:0007669"/>
    <property type="project" value="UniProtKB-KW"/>
</dbReference>
<protein>
    <recommendedName>
        <fullName evidence="4">Type-4 uracil-DNA glycosylase</fullName>
        <ecNumber evidence="3">3.2.2.27</ecNumber>
    </recommendedName>
</protein>
<keyword evidence="10" id="KW-0411">Iron-sulfur</keyword>
<evidence type="ECO:0000256" key="3">
    <source>
        <dbReference type="ARBA" id="ARBA00012030"/>
    </source>
</evidence>
<evidence type="ECO:0000256" key="9">
    <source>
        <dbReference type="ARBA" id="ARBA00023004"/>
    </source>
</evidence>
<dbReference type="AlphaFoldDB" id="A0A7C2E287"/>
<accession>A0A7C2E287</accession>
<evidence type="ECO:0000256" key="5">
    <source>
        <dbReference type="ARBA" id="ARBA00022485"/>
    </source>
</evidence>
<evidence type="ECO:0000256" key="2">
    <source>
        <dbReference type="ARBA" id="ARBA00006521"/>
    </source>
</evidence>
<keyword evidence="5" id="KW-0004">4Fe-4S</keyword>
<dbReference type="SMART" id="SM00986">
    <property type="entry name" value="UDG"/>
    <property type="match status" value="1"/>
</dbReference>
<evidence type="ECO:0000313" key="13">
    <source>
        <dbReference type="EMBL" id="HEL65526.1"/>
    </source>
</evidence>
<evidence type="ECO:0000256" key="6">
    <source>
        <dbReference type="ARBA" id="ARBA00022723"/>
    </source>
</evidence>
<dbReference type="PANTHER" id="PTHR33693:SF1">
    <property type="entry name" value="TYPE-4 URACIL-DNA GLYCOSYLASE"/>
    <property type="match status" value="1"/>
</dbReference>
<evidence type="ECO:0000256" key="4">
    <source>
        <dbReference type="ARBA" id="ARBA00019403"/>
    </source>
</evidence>
<gene>
    <name evidence="13" type="ORF">ENQ34_02450</name>
</gene>